<dbReference type="SMART" id="SM00939">
    <property type="entry name" value="PepX_C"/>
    <property type="match status" value="1"/>
</dbReference>
<evidence type="ECO:0000313" key="4">
    <source>
        <dbReference type="Proteomes" id="UP000319257"/>
    </source>
</evidence>
<proteinExistence type="predicted"/>
<dbReference type="NCBIfam" id="TIGR00976">
    <property type="entry name" value="CocE_NonD"/>
    <property type="match status" value="1"/>
</dbReference>
<dbReference type="GO" id="GO:0008239">
    <property type="term" value="F:dipeptidyl-peptidase activity"/>
    <property type="evidence" value="ECO:0007669"/>
    <property type="project" value="InterPro"/>
</dbReference>
<feature type="domain" description="Xaa-Pro dipeptidyl-peptidase C-terminal" evidence="2">
    <location>
        <begin position="316"/>
        <end position="544"/>
    </location>
</feature>
<keyword evidence="1" id="KW-0378">Hydrolase</keyword>
<dbReference type="Gene3D" id="3.40.50.1820">
    <property type="entry name" value="alpha/beta hydrolase"/>
    <property type="match status" value="1"/>
</dbReference>
<reference evidence="3 4" key="1">
    <citation type="submission" date="2019-06" db="EMBL/GenBank/DDBJ databases">
        <title>Draft genome sequence of the filamentous fungus Phialemoniopsis curvata isolated from diesel fuel.</title>
        <authorList>
            <person name="Varaljay V.A."/>
            <person name="Lyon W.J."/>
            <person name="Crouch A.L."/>
            <person name="Drake C.E."/>
            <person name="Hollomon J.M."/>
            <person name="Nadeau L.J."/>
            <person name="Nunn H.S."/>
            <person name="Stevenson B.S."/>
            <person name="Bojanowski C.L."/>
            <person name="Crookes-Goodson W.J."/>
        </authorList>
    </citation>
    <scope>NUCLEOTIDE SEQUENCE [LARGE SCALE GENOMIC DNA]</scope>
    <source>
        <strain evidence="3 4">D216</strain>
    </source>
</reference>
<dbReference type="InterPro" id="IPR013736">
    <property type="entry name" value="Xaa-Pro_dipept_C"/>
</dbReference>
<organism evidence="3 4">
    <name type="scientific">Thyridium curvatum</name>
    <dbReference type="NCBI Taxonomy" id="1093900"/>
    <lineage>
        <taxon>Eukaryota</taxon>
        <taxon>Fungi</taxon>
        <taxon>Dikarya</taxon>
        <taxon>Ascomycota</taxon>
        <taxon>Pezizomycotina</taxon>
        <taxon>Sordariomycetes</taxon>
        <taxon>Sordariomycetidae</taxon>
        <taxon>Thyridiales</taxon>
        <taxon>Thyridiaceae</taxon>
        <taxon>Thyridium</taxon>
    </lineage>
</organism>
<dbReference type="Pfam" id="PF02129">
    <property type="entry name" value="Peptidase_S15"/>
    <property type="match status" value="1"/>
</dbReference>
<accession>A0A507BQ82</accession>
<name>A0A507BQ82_9PEZI</name>
<dbReference type="Gene3D" id="1.10.3020.10">
    <property type="entry name" value="alpha-amino acid ester hydrolase ( Helical cap domain)"/>
    <property type="match status" value="1"/>
</dbReference>
<dbReference type="Proteomes" id="UP000319257">
    <property type="component" value="Unassembled WGS sequence"/>
</dbReference>
<dbReference type="OrthoDB" id="416441at2759"/>
<dbReference type="InterPro" id="IPR000383">
    <property type="entry name" value="Xaa-Pro-like_dom"/>
</dbReference>
<dbReference type="RefSeq" id="XP_031000671.1">
    <property type="nucleotide sequence ID" value="XM_031134073.1"/>
</dbReference>
<dbReference type="InterPro" id="IPR029058">
    <property type="entry name" value="AB_hydrolase_fold"/>
</dbReference>
<dbReference type="SUPFAM" id="SSF49785">
    <property type="entry name" value="Galactose-binding domain-like"/>
    <property type="match status" value="1"/>
</dbReference>
<dbReference type="EMBL" id="SKBQ01000104">
    <property type="protein sequence ID" value="TPX18960.1"/>
    <property type="molecule type" value="Genomic_DNA"/>
</dbReference>
<protein>
    <recommendedName>
        <fullName evidence="2">Xaa-Pro dipeptidyl-peptidase C-terminal domain-containing protein</fullName>
    </recommendedName>
</protein>
<dbReference type="AlphaFoldDB" id="A0A507BQ82"/>
<dbReference type="InterPro" id="IPR008979">
    <property type="entry name" value="Galactose-bd-like_sf"/>
</dbReference>
<keyword evidence="4" id="KW-1185">Reference proteome</keyword>
<gene>
    <name evidence="3" type="ORF">E0L32_011353</name>
</gene>
<dbReference type="STRING" id="1093900.A0A507BQ82"/>
<dbReference type="SUPFAM" id="SSF53474">
    <property type="entry name" value="alpha/beta-Hydrolases"/>
    <property type="match status" value="1"/>
</dbReference>
<evidence type="ECO:0000256" key="1">
    <source>
        <dbReference type="ARBA" id="ARBA00022801"/>
    </source>
</evidence>
<dbReference type="InterPro" id="IPR005674">
    <property type="entry name" value="CocE/Ser_esterase"/>
</dbReference>
<evidence type="ECO:0000313" key="3">
    <source>
        <dbReference type="EMBL" id="TPX18960.1"/>
    </source>
</evidence>
<comment type="caution">
    <text evidence="3">The sequence shown here is derived from an EMBL/GenBank/DDBJ whole genome shotgun (WGS) entry which is preliminary data.</text>
</comment>
<dbReference type="InParanoid" id="A0A507BQ82"/>
<dbReference type="Pfam" id="PF08530">
    <property type="entry name" value="PepX_C"/>
    <property type="match status" value="1"/>
</dbReference>
<dbReference type="Gene3D" id="2.60.120.260">
    <property type="entry name" value="Galactose-binding domain-like"/>
    <property type="match status" value="1"/>
</dbReference>
<dbReference type="GeneID" id="41978800"/>
<sequence length="549" mass="61124">MVSQRRSKARGLVDRLGGWYLGLRPESGSYTVEAVKIPLRDGISLAGDVYTPCLDRGREACGTILVHGPYGRTLLTAITDASLLAARGYRVVLVSCRGTFGSGGTFDPARAEANDGQDIVEWMRGQPWWTGRFGTYGASYLGYTQWALLRDPPPELVTASIAVGPHDYSTHYWGTGSFRLDRISWSDMVAHQEDEGWSPKRGPLRLVVGNSKIKDVMRDLPLAPAVKSYFGTKAEWLDYPITHSDITDEYYKPMQHNMALERLSVPILLTTGWFDPFLVQTMDQYASISERTNVGLTVGPWSHLPASGISNLGEIFDWIDEHLGQKGNSSRPDAVRIYVTGAEEWRGMKKWPPETKPQDWFLHAGQRLDTNEPAGELHYSSFTFDPSDPTPTIGGPHLVSKGRVEDSALASRSDVLVFDSAPLQDDLEIFGKPIITLHHKSDLPYADLWVRLSEVDRKGKSHNITEIYRRLDPKRAQNKVVKLSLYDTAHRFCKGTKIRVIVAGGSFPAFARNLGTAENQSLGDRLQAVKHTICHDGSSNSRIMLPVRC</sequence>
<evidence type="ECO:0000259" key="2">
    <source>
        <dbReference type="SMART" id="SM00939"/>
    </source>
</evidence>